<evidence type="ECO:0000313" key="6">
    <source>
        <dbReference type="Proteomes" id="UP001253545"/>
    </source>
</evidence>
<feature type="repeat" description="ANK" evidence="3">
    <location>
        <begin position="277"/>
        <end position="309"/>
    </location>
</feature>
<keyword evidence="4" id="KW-0732">Signal</keyword>
<keyword evidence="6" id="KW-1185">Reference proteome</keyword>
<feature type="signal peptide" evidence="4">
    <location>
        <begin position="1"/>
        <end position="22"/>
    </location>
</feature>
<dbReference type="PANTHER" id="PTHR24198:SF195">
    <property type="entry name" value="DEATH DOMAIN-CONTAINING PROTEIN"/>
    <property type="match status" value="1"/>
</dbReference>
<organism evidence="5 6">
    <name type="scientific">Glaciecola petra</name>
    <dbReference type="NCBI Taxonomy" id="3075602"/>
    <lineage>
        <taxon>Bacteria</taxon>
        <taxon>Pseudomonadati</taxon>
        <taxon>Pseudomonadota</taxon>
        <taxon>Gammaproteobacteria</taxon>
        <taxon>Alteromonadales</taxon>
        <taxon>Alteromonadaceae</taxon>
        <taxon>Glaciecola</taxon>
    </lineage>
</organism>
<evidence type="ECO:0000313" key="5">
    <source>
        <dbReference type="EMBL" id="MDT0596090.1"/>
    </source>
</evidence>
<sequence length="351" mass="38422">MVKKIMAIFLVISLIACTSESALNSVGSSLDEQEHQRLLLKTKRAILNLDRSLLESLVTQIDVNRLLPDKSSLLAWATETQDPILVNIILENGANVQNADGNRFSPLIQACRYGNTEIILALLTKGASPNISIDDGTNAFHLCAGSASTEVLEYMINVGADINAKNDKGQTALMWSANAGNVENLNYLVNIGADINEQSKQGYSVLFFAIKSQNLPVVKTAVALGANLFAKAKDGTTAMQLGVYTKNYAFLTWIAGELNSFMNEDEVKQVITAFDRNGQQLIHAAVQANQADLVKALLVLGADINQRSEPSKLKWRYEANFKTEDYVPPQLTAIEIAKQQKLEQMMAIMTN</sequence>
<keyword evidence="1" id="KW-0677">Repeat</keyword>
<proteinExistence type="predicted"/>
<dbReference type="SUPFAM" id="SSF48403">
    <property type="entry name" value="Ankyrin repeat"/>
    <property type="match status" value="1"/>
</dbReference>
<dbReference type="Gene3D" id="1.25.40.20">
    <property type="entry name" value="Ankyrin repeat-containing domain"/>
    <property type="match status" value="3"/>
</dbReference>
<keyword evidence="2 3" id="KW-0040">ANK repeat</keyword>
<protein>
    <submittedName>
        <fullName evidence="5">Ankyrin repeat domain-containing protein</fullName>
    </submittedName>
</protein>
<name>A0ABU2ZUK9_9ALTE</name>
<dbReference type="Pfam" id="PF12796">
    <property type="entry name" value="Ank_2"/>
    <property type="match status" value="2"/>
</dbReference>
<evidence type="ECO:0000256" key="1">
    <source>
        <dbReference type="ARBA" id="ARBA00022737"/>
    </source>
</evidence>
<evidence type="ECO:0000256" key="3">
    <source>
        <dbReference type="PROSITE-ProRule" id="PRU00023"/>
    </source>
</evidence>
<comment type="caution">
    <text evidence="5">The sequence shown here is derived from an EMBL/GenBank/DDBJ whole genome shotgun (WGS) entry which is preliminary data.</text>
</comment>
<dbReference type="PROSITE" id="PS50297">
    <property type="entry name" value="ANK_REP_REGION"/>
    <property type="match status" value="3"/>
</dbReference>
<gene>
    <name evidence="5" type="ORF">RM552_14645</name>
</gene>
<dbReference type="SMART" id="SM00248">
    <property type="entry name" value="ANK"/>
    <property type="match status" value="6"/>
</dbReference>
<dbReference type="PROSITE" id="PS50088">
    <property type="entry name" value="ANK_REPEAT"/>
    <property type="match status" value="4"/>
</dbReference>
<feature type="chain" id="PRO_5046746368" evidence="4">
    <location>
        <begin position="23"/>
        <end position="351"/>
    </location>
</feature>
<feature type="repeat" description="ANK" evidence="3">
    <location>
        <begin position="102"/>
        <end position="134"/>
    </location>
</feature>
<accession>A0ABU2ZUK9</accession>
<dbReference type="Proteomes" id="UP001253545">
    <property type="component" value="Unassembled WGS sequence"/>
</dbReference>
<evidence type="ECO:0000256" key="2">
    <source>
        <dbReference type="ARBA" id="ARBA00023043"/>
    </source>
</evidence>
<feature type="repeat" description="ANK" evidence="3">
    <location>
        <begin position="135"/>
        <end position="167"/>
    </location>
</feature>
<dbReference type="PANTHER" id="PTHR24198">
    <property type="entry name" value="ANKYRIN REPEAT AND PROTEIN KINASE DOMAIN-CONTAINING PROTEIN"/>
    <property type="match status" value="1"/>
</dbReference>
<dbReference type="EMBL" id="JAVRHX010000005">
    <property type="protein sequence ID" value="MDT0596090.1"/>
    <property type="molecule type" value="Genomic_DNA"/>
</dbReference>
<reference evidence="5 6" key="1">
    <citation type="submission" date="2023-09" db="EMBL/GenBank/DDBJ databases">
        <authorList>
            <person name="Rey-Velasco X."/>
        </authorList>
    </citation>
    <scope>NUCLEOTIDE SEQUENCE [LARGE SCALE GENOMIC DNA]</scope>
    <source>
        <strain evidence="5 6">P117</strain>
    </source>
</reference>
<dbReference type="PROSITE" id="PS51257">
    <property type="entry name" value="PROKAR_LIPOPROTEIN"/>
    <property type="match status" value="1"/>
</dbReference>
<dbReference type="InterPro" id="IPR002110">
    <property type="entry name" value="Ankyrin_rpt"/>
</dbReference>
<feature type="repeat" description="ANK" evidence="3">
    <location>
        <begin position="168"/>
        <end position="200"/>
    </location>
</feature>
<dbReference type="InterPro" id="IPR036770">
    <property type="entry name" value="Ankyrin_rpt-contain_sf"/>
</dbReference>
<evidence type="ECO:0000256" key="4">
    <source>
        <dbReference type="SAM" id="SignalP"/>
    </source>
</evidence>
<dbReference type="RefSeq" id="WP_311369616.1">
    <property type="nucleotide sequence ID" value="NZ_JAVRHX010000005.1"/>
</dbReference>
<dbReference type="Pfam" id="PF00023">
    <property type="entry name" value="Ank"/>
    <property type="match status" value="1"/>
</dbReference>